<keyword evidence="4 9" id="KW-0812">Transmembrane</keyword>
<evidence type="ECO:0000256" key="2">
    <source>
        <dbReference type="ARBA" id="ARBA00022448"/>
    </source>
</evidence>
<dbReference type="PANTHER" id="PTHR23502:SF186">
    <property type="entry name" value="MAJOR FACILITATOR SUPERFAMILY (MFS) PROFILE DOMAIN-CONTAINING PROTEIN"/>
    <property type="match status" value="1"/>
</dbReference>
<evidence type="ECO:0000256" key="8">
    <source>
        <dbReference type="SAM" id="MobiDB-lite"/>
    </source>
</evidence>
<feature type="transmembrane region" description="Helical" evidence="9">
    <location>
        <begin position="108"/>
        <end position="127"/>
    </location>
</feature>
<dbReference type="PANTHER" id="PTHR23502">
    <property type="entry name" value="MAJOR FACILITATOR SUPERFAMILY"/>
    <property type="match status" value="1"/>
</dbReference>
<feature type="transmembrane region" description="Helical" evidence="9">
    <location>
        <begin position="382"/>
        <end position="402"/>
    </location>
</feature>
<feature type="transmembrane region" description="Helical" evidence="9">
    <location>
        <begin position="227"/>
        <end position="248"/>
    </location>
</feature>
<dbReference type="Gene3D" id="1.20.1250.20">
    <property type="entry name" value="MFS general substrate transporter like domains"/>
    <property type="match status" value="1"/>
</dbReference>
<comment type="caution">
    <text evidence="10">The sequence shown here is derived from an EMBL/GenBank/DDBJ whole genome shotgun (WGS) entry which is preliminary data.</text>
</comment>
<evidence type="ECO:0000256" key="4">
    <source>
        <dbReference type="ARBA" id="ARBA00022692"/>
    </source>
</evidence>
<dbReference type="OrthoDB" id="446368at2759"/>
<dbReference type="CDD" id="cd17323">
    <property type="entry name" value="MFS_Tpo1_MDR_like"/>
    <property type="match status" value="1"/>
</dbReference>
<dbReference type="FunFam" id="1.20.1250.20:FF:000266">
    <property type="entry name" value="MFS multidrug transporter, putative"/>
    <property type="match status" value="1"/>
</dbReference>
<feature type="transmembrane region" description="Helical" evidence="9">
    <location>
        <begin position="71"/>
        <end position="88"/>
    </location>
</feature>
<keyword evidence="6 9" id="KW-0472">Membrane</keyword>
<organism evidence="10 11">
    <name type="scientific">Aspergillus terreus</name>
    <dbReference type="NCBI Taxonomy" id="33178"/>
    <lineage>
        <taxon>Eukaryota</taxon>
        <taxon>Fungi</taxon>
        <taxon>Dikarya</taxon>
        <taxon>Ascomycota</taxon>
        <taxon>Pezizomycotina</taxon>
        <taxon>Eurotiomycetes</taxon>
        <taxon>Eurotiomycetidae</taxon>
        <taxon>Eurotiales</taxon>
        <taxon>Aspergillaceae</taxon>
        <taxon>Aspergillus</taxon>
        <taxon>Aspergillus subgen. Circumdati</taxon>
    </lineage>
</organism>
<evidence type="ECO:0000256" key="9">
    <source>
        <dbReference type="SAM" id="Phobius"/>
    </source>
</evidence>
<feature type="compositionally biased region" description="Basic and acidic residues" evidence="8">
    <location>
        <begin position="534"/>
        <end position="547"/>
    </location>
</feature>
<evidence type="ECO:0000313" key="10">
    <source>
        <dbReference type="EMBL" id="GFF15004.1"/>
    </source>
</evidence>
<feature type="transmembrane region" description="Helical" evidence="9">
    <location>
        <begin position="342"/>
        <end position="361"/>
    </location>
</feature>
<gene>
    <name evidence="10" type="ORF">ATEIFO6365_0004012300</name>
</gene>
<dbReference type="InterPro" id="IPR036259">
    <property type="entry name" value="MFS_trans_sf"/>
</dbReference>
<name>A0A5M3ZEA1_ASPTE</name>
<keyword evidence="2" id="KW-0813">Transport</keyword>
<dbReference type="Pfam" id="PF07690">
    <property type="entry name" value="MFS_1"/>
    <property type="match status" value="1"/>
</dbReference>
<evidence type="ECO:0000256" key="1">
    <source>
        <dbReference type="ARBA" id="ARBA00004651"/>
    </source>
</evidence>
<evidence type="ECO:0000256" key="3">
    <source>
        <dbReference type="ARBA" id="ARBA00022475"/>
    </source>
</evidence>
<feature type="compositionally biased region" description="Basic and acidic residues" evidence="8">
    <location>
        <begin position="598"/>
        <end position="609"/>
    </location>
</feature>
<feature type="transmembrane region" description="Helical" evidence="9">
    <location>
        <begin position="476"/>
        <end position="496"/>
    </location>
</feature>
<evidence type="ECO:0000313" key="11">
    <source>
        <dbReference type="Proteomes" id="UP000452235"/>
    </source>
</evidence>
<dbReference type="InterPro" id="IPR020846">
    <property type="entry name" value="MFS_dom"/>
</dbReference>
<feature type="region of interest" description="Disordered" evidence="8">
    <location>
        <begin position="526"/>
        <end position="609"/>
    </location>
</feature>
<dbReference type="GO" id="GO:0005886">
    <property type="term" value="C:plasma membrane"/>
    <property type="evidence" value="ECO:0007669"/>
    <property type="project" value="UniProtKB-SubCell"/>
</dbReference>
<feature type="compositionally biased region" description="Polar residues" evidence="8">
    <location>
        <begin position="565"/>
        <end position="592"/>
    </location>
</feature>
<evidence type="ECO:0000256" key="7">
    <source>
        <dbReference type="ARBA" id="ARBA00038459"/>
    </source>
</evidence>
<dbReference type="Proteomes" id="UP000452235">
    <property type="component" value="Unassembled WGS sequence"/>
</dbReference>
<dbReference type="SUPFAM" id="SSF103473">
    <property type="entry name" value="MFS general substrate transporter"/>
    <property type="match status" value="1"/>
</dbReference>
<feature type="transmembrane region" description="Helical" evidence="9">
    <location>
        <begin position="408"/>
        <end position="429"/>
    </location>
</feature>
<keyword evidence="5 9" id="KW-1133">Transmembrane helix</keyword>
<dbReference type="GO" id="GO:0022857">
    <property type="term" value="F:transmembrane transporter activity"/>
    <property type="evidence" value="ECO:0007669"/>
    <property type="project" value="InterPro"/>
</dbReference>
<protein>
    <submittedName>
        <fullName evidence="10">MFS transporter</fullName>
    </submittedName>
</protein>
<dbReference type="EMBL" id="BLJY01000004">
    <property type="protein sequence ID" value="GFF15004.1"/>
    <property type="molecule type" value="Genomic_DNA"/>
</dbReference>
<dbReference type="AlphaFoldDB" id="A0A5M3ZEA1"/>
<reference evidence="10 11" key="1">
    <citation type="submission" date="2020-01" db="EMBL/GenBank/DDBJ databases">
        <title>Aspergillus terreus IFO 6365 whole genome shotgun sequence.</title>
        <authorList>
            <person name="Kanamasa S."/>
            <person name="Takahashi H."/>
        </authorList>
    </citation>
    <scope>NUCLEOTIDE SEQUENCE [LARGE SCALE GENOMIC DNA]</scope>
    <source>
        <strain evidence="10 11">IFO 6365</strain>
    </source>
</reference>
<keyword evidence="11" id="KW-1185">Reference proteome</keyword>
<feature type="transmembrane region" description="Helical" evidence="9">
    <location>
        <begin position="441"/>
        <end position="464"/>
    </location>
</feature>
<feature type="transmembrane region" description="Helical" evidence="9">
    <location>
        <begin position="196"/>
        <end position="221"/>
    </location>
</feature>
<feature type="transmembrane region" description="Helical" evidence="9">
    <location>
        <begin position="164"/>
        <end position="189"/>
    </location>
</feature>
<feature type="transmembrane region" description="Helical" evidence="9">
    <location>
        <begin position="304"/>
        <end position="330"/>
    </location>
</feature>
<dbReference type="InterPro" id="IPR011701">
    <property type="entry name" value="MFS"/>
</dbReference>
<dbReference type="VEuPathDB" id="FungiDB:ATEG_09368"/>
<keyword evidence="3" id="KW-1003">Cell membrane</keyword>
<sequence length="609" mass="66338">MAAASFSPAAAESVKPTGIPHWRLIVDQGVVTQDIIDYPYAGSGTEDDPFIVTWIPNDPRNPMTFKPATKWLYTMTMAWATLAVSLVSSAYTGGMEQILEDFSVGTEVATLGVSLFVVGFAIGPLLWAPMSELWGRQYLFLASYCGLTVFNAAAAGAPNIQGLMIFRFFAGAFGSSPLTNAGGVIADLFQAKQRGVAVSIFAAAPFLGPVIGPVAGGFLGMNAGWRWVMGLLAAFAGSLWIVAGLIVPETYAPVLLRRRAAKLSKISGKVYKSKVDVDQGRRPPKEIFMTALSRPWILLFREPIVLLLSIYMAIIYGTLYMMFAAFPIVYQGQRGWNQGISGLAFLGIAVGMMVAVAYTLWDNNRYIREQDKHDGFAPPEARLPPCMLAAIAIPVGLFWFAWTNYPSIHYLASIAAGVPFGFGIVLVFLGLMNYLIDAYTIFAASVLAANSVLRSLFGAVFPLFTTYMYEGLGVHWASSIPAFLAVACLPFPFLFYKYGPAIRRKCKYAAESDDFMRRLMEQAVTKVPQETEETEKGPHTDGSHEKGTASTSTTTEGSPVEDLPSASQFHRTRSLASQASRMSNGVTSQTVYDANPYDIDRVNTQESFK</sequence>
<evidence type="ECO:0000256" key="5">
    <source>
        <dbReference type="ARBA" id="ARBA00022989"/>
    </source>
</evidence>
<evidence type="ECO:0000256" key="6">
    <source>
        <dbReference type="ARBA" id="ARBA00023136"/>
    </source>
</evidence>
<feature type="transmembrane region" description="Helical" evidence="9">
    <location>
        <begin position="139"/>
        <end position="158"/>
    </location>
</feature>
<dbReference type="PROSITE" id="PS50850">
    <property type="entry name" value="MFS"/>
    <property type="match status" value="1"/>
</dbReference>
<comment type="subcellular location">
    <subcellularLocation>
        <location evidence="1">Cell membrane</location>
        <topology evidence="1">Multi-pass membrane protein</topology>
    </subcellularLocation>
</comment>
<comment type="similarity">
    <text evidence="7">Belongs to the major facilitator superfamily. DHA1 family. Polyamines/proton antiporter (TC 2.A.1.2.16) subfamily.</text>
</comment>
<proteinExistence type="inferred from homology"/>
<accession>A0A5M3ZEA1</accession>